<dbReference type="PANTHER" id="PTHR40623">
    <property type="entry name" value="INTEGRAL MEMBRANE PROTEIN"/>
    <property type="match status" value="1"/>
</dbReference>
<feature type="region of interest" description="Disordered" evidence="1">
    <location>
        <begin position="199"/>
        <end position="223"/>
    </location>
</feature>
<reference evidence="3" key="1">
    <citation type="submission" date="2022-09" db="EMBL/GenBank/DDBJ databases">
        <title>Fusarium specimens isolated from Avocado Roots.</title>
        <authorList>
            <person name="Stajich J."/>
            <person name="Roper C."/>
            <person name="Heimlech-Rivalta G."/>
        </authorList>
    </citation>
    <scope>NUCLEOTIDE SEQUENCE</scope>
    <source>
        <strain evidence="3">CF00136</strain>
    </source>
</reference>
<keyword evidence="2" id="KW-1133">Transmembrane helix</keyword>
<keyword evidence="2" id="KW-0472">Membrane</keyword>
<comment type="caution">
    <text evidence="3">The sequence shown here is derived from an EMBL/GenBank/DDBJ whole genome shotgun (WGS) entry which is preliminary data.</text>
</comment>
<protein>
    <submittedName>
        <fullName evidence="3">Uncharacterized protein</fullName>
    </submittedName>
</protein>
<dbReference type="OrthoDB" id="5426165at2759"/>
<evidence type="ECO:0000256" key="2">
    <source>
        <dbReference type="SAM" id="Phobius"/>
    </source>
</evidence>
<keyword evidence="4" id="KW-1185">Reference proteome</keyword>
<organism evidence="3 4">
    <name type="scientific">Fusarium torreyae</name>
    <dbReference type="NCBI Taxonomy" id="1237075"/>
    <lineage>
        <taxon>Eukaryota</taxon>
        <taxon>Fungi</taxon>
        <taxon>Dikarya</taxon>
        <taxon>Ascomycota</taxon>
        <taxon>Pezizomycotina</taxon>
        <taxon>Sordariomycetes</taxon>
        <taxon>Hypocreomycetidae</taxon>
        <taxon>Hypocreales</taxon>
        <taxon>Nectriaceae</taxon>
        <taxon>Fusarium</taxon>
    </lineage>
</organism>
<accession>A0A9W8SIL0</accession>
<sequence>MAVFFTDWDLWQEMTFILGCCIVLVFVIGLIKLWWSNRAMRRLEIIDEEKRARVSLMSHCGINTVRAPEIPFGIRAIQSGVEVEGIWISRPNSPESCQLTPGATLVGRRIEISKGKGRMIDLGSSEFLAASINAEVSHAHNKDQGHYVLDYAPDDAEQESVVQHLDKTKLGGIDYPRGFRQEFPEHITDISYTQGITTQQQMVGHSATDKTSPHRTKLPKALR</sequence>
<evidence type="ECO:0000256" key="1">
    <source>
        <dbReference type="SAM" id="MobiDB-lite"/>
    </source>
</evidence>
<keyword evidence="2" id="KW-0812">Transmembrane</keyword>
<dbReference type="PANTHER" id="PTHR40623:SF2">
    <property type="entry name" value="INTEGRAL MEMBRANE PROTEIN"/>
    <property type="match status" value="1"/>
</dbReference>
<feature type="transmembrane region" description="Helical" evidence="2">
    <location>
        <begin position="14"/>
        <end position="35"/>
    </location>
</feature>
<gene>
    <name evidence="3" type="ORF">NW762_000522</name>
</gene>
<evidence type="ECO:0000313" key="3">
    <source>
        <dbReference type="EMBL" id="KAJ4271816.1"/>
    </source>
</evidence>
<name>A0A9W8SIL0_9HYPO</name>
<dbReference type="AlphaFoldDB" id="A0A9W8SIL0"/>
<evidence type="ECO:0000313" key="4">
    <source>
        <dbReference type="Proteomes" id="UP001152049"/>
    </source>
</evidence>
<feature type="compositionally biased region" description="Basic residues" evidence="1">
    <location>
        <begin position="213"/>
        <end position="223"/>
    </location>
</feature>
<dbReference type="Proteomes" id="UP001152049">
    <property type="component" value="Unassembled WGS sequence"/>
</dbReference>
<proteinExistence type="predicted"/>
<dbReference type="EMBL" id="JAOQAZ010000001">
    <property type="protein sequence ID" value="KAJ4271816.1"/>
    <property type="molecule type" value="Genomic_DNA"/>
</dbReference>